<protein>
    <submittedName>
        <fullName evidence="2">Uncharacterized protein</fullName>
    </submittedName>
</protein>
<feature type="transmembrane region" description="Helical" evidence="1">
    <location>
        <begin position="160"/>
        <end position="179"/>
    </location>
</feature>
<evidence type="ECO:0000313" key="3">
    <source>
        <dbReference type="Proteomes" id="UP000468901"/>
    </source>
</evidence>
<accession>A0A6N6VIY1</accession>
<organism evidence="2 3">
    <name type="scientific">Parvibaculum sedimenti</name>
    <dbReference type="NCBI Taxonomy" id="2608632"/>
    <lineage>
        <taxon>Bacteria</taxon>
        <taxon>Pseudomonadati</taxon>
        <taxon>Pseudomonadota</taxon>
        <taxon>Alphaproteobacteria</taxon>
        <taxon>Hyphomicrobiales</taxon>
        <taxon>Parvibaculaceae</taxon>
        <taxon>Parvibaculum</taxon>
    </lineage>
</organism>
<reference evidence="2 3" key="1">
    <citation type="submission" date="2019-09" db="EMBL/GenBank/DDBJ databases">
        <title>Parvibaculum sedimenti sp. nov., isolated from sediment.</title>
        <authorList>
            <person name="Wang Y."/>
        </authorList>
    </citation>
    <scope>NUCLEOTIDE SEQUENCE [LARGE SCALE GENOMIC DNA]</scope>
    <source>
        <strain evidence="2 3">HXT-9</strain>
    </source>
</reference>
<dbReference type="EMBL" id="WESC01000006">
    <property type="protein sequence ID" value="KAB7740471.1"/>
    <property type="molecule type" value="Genomic_DNA"/>
</dbReference>
<feature type="transmembrane region" description="Helical" evidence="1">
    <location>
        <begin position="95"/>
        <end position="113"/>
    </location>
</feature>
<dbReference type="Proteomes" id="UP000468901">
    <property type="component" value="Unassembled WGS sequence"/>
</dbReference>
<comment type="caution">
    <text evidence="2">The sequence shown here is derived from an EMBL/GenBank/DDBJ whole genome shotgun (WGS) entry which is preliminary data.</text>
</comment>
<keyword evidence="3" id="KW-1185">Reference proteome</keyword>
<keyword evidence="1" id="KW-1133">Transmembrane helix</keyword>
<keyword evidence="1" id="KW-0812">Transmembrane</keyword>
<name>A0A6N6VIY1_9HYPH</name>
<dbReference type="AlphaFoldDB" id="A0A6N6VIY1"/>
<evidence type="ECO:0000313" key="2">
    <source>
        <dbReference type="EMBL" id="KAB7740471.1"/>
    </source>
</evidence>
<feature type="transmembrane region" description="Helical" evidence="1">
    <location>
        <begin position="36"/>
        <end position="57"/>
    </location>
</feature>
<sequence>MTGLLMGLAASGKISFLVLAGAVALLFLIDRRRRPLTVHYLAGCAVGILPCVYYLVIDRSDFLFLNFEFHLLTNQFRGLTFFGSVISVMDGCLDFAIFAIPLLALVAAAFILARRDWREFDWPAFPLSAREKLNIAKVAIIFVAAVIAAVLPMIYFLQYWSTPALVLIVLSVPAAAMIADRSSTFRTTMMVGSLILIGLSSAHDLRGLGRQGADNYPPVLVMRAQESISRLLGDSLGKHPGCVTEILSASAVPALGSGVPLSPGSAAGEFLFRIDGVLQAKKPEFRKYSDVTRYLGPATGLLTGYYGNREFEHRMVAYAASHGFILAGTFKYPKAPLSLYLPPECRS</sequence>
<feature type="transmembrane region" description="Helical" evidence="1">
    <location>
        <begin position="134"/>
        <end position="154"/>
    </location>
</feature>
<evidence type="ECO:0000256" key="1">
    <source>
        <dbReference type="SAM" id="Phobius"/>
    </source>
</evidence>
<feature type="transmembrane region" description="Helical" evidence="1">
    <location>
        <begin position="6"/>
        <end position="29"/>
    </location>
</feature>
<dbReference type="RefSeq" id="WP_152215836.1">
    <property type="nucleotide sequence ID" value="NZ_WESC01000006.1"/>
</dbReference>
<gene>
    <name evidence="2" type="ORF">F2P47_08050</name>
</gene>
<proteinExistence type="predicted"/>
<keyword evidence="1" id="KW-0472">Membrane</keyword>